<accession>A0A2S7IUR8</accession>
<evidence type="ECO:0000313" key="3">
    <source>
        <dbReference type="Proteomes" id="UP000238493"/>
    </source>
</evidence>
<keyword evidence="1" id="KW-1133">Transmembrane helix</keyword>
<dbReference type="RefSeq" id="WP_104757403.1">
    <property type="nucleotide sequence ID" value="NZ_PTRC01000048.1"/>
</dbReference>
<organism evidence="2 3">
    <name type="scientific">Brucella oryzae</name>
    <dbReference type="NCBI Taxonomy" id="335286"/>
    <lineage>
        <taxon>Bacteria</taxon>
        <taxon>Pseudomonadati</taxon>
        <taxon>Pseudomonadota</taxon>
        <taxon>Alphaproteobacteria</taxon>
        <taxon>Hyphomicrobiales</taxon>
        <taxon>Brucellaceae</taxon>
        <taxon>Brucella/Ochrobactrum group</taxon>
        <taxon>Brucella</taxon>
    </lineage>
</organism>
<protein>
    <submittedName>
        <fullName evidence="2">Uncharacterized protein</fullName>
    </submittedName>
</protein>
<gene>
    <name evidence="2" type="ORF">C3731_20240</name>
</gene>
<dbReference type="OrthoDB" id="9971046at2"/>
<evidence type="ECO:0000313" key="2">
    <source>
        <dbReference type="EMBL" id="PQA71761.1"/>
    </source>
</evidence>
<dbReference type="AlphaFoldDB" id="A0A2S7IUR8"/>
<dbReference type="EMBL" id="PTRC01000048">
    <property type="protein sequence ID" value="PQA71761.1"/>
    <property type="molecule type" value="Genomic_DNA"/>
</dbReference>
<keyword evidence="1" id="KW-0812">Transmembrane</keyword>
<dbReference type="Proteomes" id="UP000238493">
    <property type="component" value="Unassembled WGS sequence"/>
</dbReference>
<keyword evidence="1" id="KW-0472">Membrane</keyword>
<proteinExistence type="predicted"/>
<comment type="caution">
    <text evidence="2">The sequence shown here is derived from an EMBL/GenBank/DDBJ whole genome shotgun (WGS) entry which is preliminary data.</text>
</comment>
<evidence type="ECO:0000256" key="1">
    <source>
        <dbReference type="SAM" id="Phobius"/>
    </source>
</evidence>
<name>A0A2S7IUR8_9HYPH</name>
<keyword evidence="3" id="KW-1185">Reference proteome</keyword>
<reference evidence="2 3" key="1">
    <citation type="submission" date="2018-02" db="EMBL/GenBank/DDBJ databases">
        <title>Draft genome sequence of Ochrobactrum oryzae found in Brazil.</title>
        <authorList>
            <person name="Cerdeira L."/>
            <person name="Andrade F."/>
            <person name="Zacariotto T."/>
            <person name="Barbosa B."/>
            <person name="Santos S."/>
            <person name="Cassetari V."/>
            <person name="Lincopan N."/>
        </authorList>
    </citation>
    <scope>NUCLEOTIDE SEQUENCE [LARGE SCALE GENOMIC DNA]</scope>
    <source>
        <strain evidence="2 3">OA447</strain>
    </source>
</reference>
<sequence length="61" mass="6336">MKPRNLMILGAAIGVPIAVISSIANIDFPSPAVLMFAAGALFGKGYGVWECRQALKGSTDV</sequence>
<feature type="transmembrane region" description="Helical" evidence="1">
    <location>
        <begin position="7"/>
        <end position="26"/>
    </location>
</feature>